<evidence type="ECO:0000313" key="1">
    <source>
        <dbReference type="EMBL" id="EST13705.1"/>
    </source>
</evidence>
<reference evidence="1 2" key="1">
    <citation type="journal article" date="2013" name="Genome Announc.">
        <title>Genome Sequence of Sporolactobacillus laevolacticus DSM442, an Efficient Polymer-Grade D-Lactate Producer from Agricultural Waste Cottonseed as a Nitrogen Source.</title>
        <authorList>
            <person name="Wang H."/>
            <person name="Wang L."/>
            <person name="Ju J."/>
            <person name="Yu B."/>
            <person name="Ma Y."/>
        </authorList>
    </citation>
    <scope>NUCLEOTIDE SEQUENCE [LARGE SCALE GENOMIC DNA]</scope>
    <source>
        <strain evidence="1 2">DSM 442</strain>
    </source>
</reference>
<dbReference type="AlphaFoldDB" id="V6J1N1"/>
<dbReference type="Proteomes" id="UP000018296">
    <property type="component" value="Unassembled WGS sequence"/>
</dbReference>
<protein>
    <submittedName>
        <fullName evidence="1">Uncharacterized protein</fullName>
    </submittedName>
</protein>
<proteinExistence type="predicted"/>
<organism evidence="1 2">
    <name type="scientific">Sporolactobacillus laevolacticus DSM 442</name>
    <dbReference type="NCBI Taxonomy" id="1395513"/>
    <lineage>
        <taxon>Bacteria</taxon>
        <taxon>Bacillati</taxon>
        <taxon>Bacillota</taxon>
        <taxon>Bacilli</taxon>
        <taxon>Bacillales</taxon>
        <taxon>Sporolactobacillaceae</taxon>
        <taxon>Sporolactobacillus</taxon>
    </lineage>
</organism>
<comment type="caution">
    <text evidence="1">The sequence shown here is derived from an EMBL/GenBank/DDBJ whole genome shotgun (WGS) entry which is preliminary data.</text>
</comment>
<dbReference type="EMBL" id="AWTC01000001">
    <property type="protein sequence ID" value="EST13705.1"/>
    <property type="molecule type" value="Genomic_DNA"/>
</dbReference>
<sequence>MAPCLIEGRACLLNGELVLFKLKSEKKILNQKSQDKKLCLLKKPTRKAKLSFQFR</sequence>
<gene>
    <name evidence="1" type="ORF">P343_01750</name>
</gene>
<evidence type="ECO:0000313" key="2">
    <source>
        <dbReference type="Proteomes" id="UP000018296"/>
    </source>
</evidence>
<name>V6J1N1_9BACL</name>
<keyword evidence="2" id="KW-1185">Reference proteome</keyword>
<accession>V6J1N1</accession>